<comment type="caution">
    <text evidence="2">The sequence shown here is derived from an EMBL/GenBank/DDBJ whole genome shotgun (WGS) entry which is preliminary data.</text>
</comment>
<feature type="compositionally biased region" description="Polar residues" evidence="1">
    <location>
        <begin position="422"/>
        <end position="457"/>
    </location>
</feature>
<organism evidence="2 3">
    <name type="scientific">Gomphillus americanus</name>
    <dbReference type="NCBI Taxonomy" id="1940652"/>
    <lineage>
        <taxon>Eukaryota</taxon>
        <taxon>Fungi</taxon>
        <taxon>Dikarya</taxon>
        <taxon>Ascomycota</taxon>
        <taxon>Pezizomycotina</taxon>
        <taxon>Lecanoromycetes</taxon>
        <taxon>OSLEUM clade</taxon>
        <taxon>Ostropomycetidae</taxon>
        <taxon>Ostropales</taxon>
        <taxon>Graphidaceae</taxon>
        <taxon>Gomphilloideae</taxon>
        <taxon>Gomphillus</taxon>
    </lineage>
</organism>
<evidence type="ECO:0000256" key="1">
    <source>
        <dbReference type="SAM" id="MobiDB-lite"/>
    </source>
</evidence>
<evidence type="ECO:0000313" key="2">
    <source>
        <dbReference type="EMBL" id="CAF9922495.1"/>
    </source>
</evidence>
<feature type="region of interest" description="Disordered" evidence="1">
    <location>
        <begin position="320"/>
        <end position="342"/>
    </location>
</feature>
<evidence type="ECO:0000313" key="3">
    <source>
        <dbReference type="Proteomes" id="UP000664169"/>
    </source>
</evidence>
<gene>
    <name evidence="2" type="ORF">GOMPHAMPRED_002580</name>
</gene>
<feature type="compositionally biased region" description="Basic and acidic residues" evidence="1">
    <location>
        <begin position="214"/>
        <end position="236"/>
    </location>
</feature>
<protein>
    <submittedName>
        <fullName evidence="2">Uncharacterized protein</fullName>
    </submittedName>
</protein>
<feature type="compositionally biased region" description="Polar residues" evidence="1">
    <location>
        <begin position="1"/>
        <end position="10"/>
    </location>
</feature>
<feature type="compositionally biased region" description="Basic and acidic residues" evidence="1">
    <location>
        <begin position="144"/>
        <end position="154"/>
    </location>
</feature>
<accession>A0A8H3IIV6</accession>
<dbReference type="EMBL" id="CAJPDQ010000018">
    <property type="protein sequence ID" value="CAF9922495.1"/>
    <property type="molecule type" value="Genomic_DNA"/>
</dbReference>
<dbReference type="Proteomes" id="UP000664169">
    <property type="component" value="Unassembled WGS sequence"/>
</dbReference>
<sequence length="649" mass="73121">MSEAKSTSTMRRFPVEPIETSTVSRRSARKNPADSSAKEDKSTVRRFLPQPVETSSRRSRKPKAQTLRDSDSDDGEAQIAAKARSRPNGQKQYPPQLIETAKRSRKNGDQGTTLLQQDKTDSSPGDKTYQPRHVRLAKPLPTKTVHDTCDDADKPLQPPESRFSYASLSVKSEARRRSFRVPALESITSGGDSDDSAEDNIPSLSTTPSAISEEPEKQEKQTKLRRIHTESHDGNDKNLSNYILSLAATAAKKQLHEQALAAFPNERDHQRVDHFAIEDEDTVYDGERDAFLDDPDYYQRKMSSAAWELLETQKHKEMLEEQRRRQKLQGEKPVEKGPEFDPWHNPYEFSVLKVTRRRTDQETNLSGPLRDSEEVSKMRNAASPPMLGVDLIFPKSQSPQHTMMDPTQRPRSRKLDRHGGSESRQNSGLWTTNSISPTLTRKSSTSGRHLSRNTSSTGLWTGVCQSPEHHSNIPSCLSKLKAQSGLTTPDNEKADPFSPAPTPILTPCYQLPVTPNLVPETGNHLEGIDSVLQLEATIDEEYPDSFVTQVYNYLSLGYPALARDYDGELSKISRVPIEDIRRGDDKIDSRGHIGTPEGEGWDESRCMEECGRWTALRLYIREWARQQPKFIEEAHNGKNARGRRGSWGV</sequence>
<name>A0A8H3IIV6_9LECA</name>
<dbReference type="OrthoDB" id="4716584at2759"/>
<feature type="region of interest" description="Disordered" evidence="1">
    <location>
        <begin position="1"/>
        <end position="238"/>
    </location>
</feature>
<reference evidence="2" key="1">
    <citation type="submission" date="2021-03" db="EMBL/GenBank/DDBJ databases">
        <authorList>
            <person name="Tagirdzhanova G."/>
        </authorList>
    </citation>
    <scope>NUCLEOTIDE SEQUENCE</scope>
</reference>
<keyword evidence="3" id="KW-1185">Reference proteome</keyword>
<proteinExistence type="predicted"/>
<feature type="region of interest" description="Disordered" evidence="1">
    <location>
        <begin position="358"/>
        <end position="457"/>
    </location>
</feature>
<feature type="compositionally biased region" description="Polar residues" evidence="1">
    <location>
        <begin position="109"/>
        <end position="125"/>
    </location>
</feature>
<dbReference type="AlphaFoldDB" id="A0A8H3IIV6"/>